<dbReference type="InterPro" id="IPR027443">
    <property type="entry name" value="IPNS-like_sf"/>
</dbReference>
<dbReference type="GeneID" id="115966598"/>
<dbReference type="PROSITE" id="PS51471">
    <property type="entry name" value="FE2OG_OXY"/>
    <property type="match status" value="1"/>
</dbReference>
<feature type="domain" description="Fe2OG dioxygenase" evidence="6">
    <location>
        <begin position="213"/>
        <end position="313"/>
    </location>
</feature>
<protein>
    <recommendedName>
        <fullName evidence="6">Fe2OG dioxygenase domain-containing protein</fullName>
    </recommendedName>
</protein>
<dbReference type="Pfam" id="PF03171">
    <property type="entry name" value="2OG-FeII_Oxy"/>
    <property type="match status" value="1"/>
</dbReference>
<keyword evidence="5" id="KW-0560">Oxidoreductase</keyword>
<dbReference type="SUPFAM" id="SSF51197">
    <property type="entry name" value="Clavaminate synthase-like"/>
    <property type="match status" value="1"/>
</dbReference>
<keyword evidence="4 5" id="KW-0408">Iron</keyword>
<evidence type="ECO:0000256" key="3">
    <source>
        <dbReference type="ARBA" id="ARBA00022896"/>
    </source>
</evidence>
<evidence type="ECO:0000256" key="4">
    <source>
        <dbReference type="ARBA" id="ARBA00023004"/>
    </source>
</evidence>
<dbReference type="InterPro" id="IPR026992">
    <property type="entry name" value="DIOX_N"/>
</dbReference>
<dbReference type="GO" id="GO:0046872">
    <property type="term" value="F:metal ion binding"/>
    <property type="evidence" value="ECO:0007669"/>
    <property type="project" value="UniProtKB-KW"/>
</dbReference>
<dbReference type="Pfam" id="PF14226">
    <property type="entry name" value="DIOX_N"/>
    <property type="match status" value="1"/>
</dbReference>
<dbReference type="OMA" id="QFNFPHK"/>
<name>A0A7N2RD84_QUELO</name>
<dbReference type="KEGG" id="qlo:115966598"/>
<gene>
    <name evidence="7" type="primary">LOC115966598</name>
</gene>
<dbReference type="GO" id="GO:0031418">
    <property type="term" value="F:L-ascorbic acid binding"/>
    <property type="evidence" value="ECO:0007669"/>
    <property type="project" value="UniProtKB-KW"/>
</dbReference>
<dbReference type="AlphaFoldDB" id="A0A7N2RD84"/>
<sequence length="369" mass="41041">MASTIPLDTKTLKVSPVHPPKITSVKPLAESTGLSSLPSIYTFTHNLHDEPISDDPEESIPIIDVSLLVSGSPEEQSPVIHQLNKACSDWGCFMVINHGVPESLTKAMIEVFQEFCNLPEEEKQEFHGNHVMDPIRCSTGFNPSVDKVNLWRDHLKFYTYPEFHSPNKPVGFSEIALELSKRNREVAIVILKAISKSLGLEESYIEKASNFELGLQILAANFYPVCLEPERAIGIPPHSDHGLLTLLVDNGISGLQIQHKGKWINVNLLPNALFAHIGDHLEILSNGKYKGVLHQALANDKATRISVAMPHGPSLDTVIRPAPEFVDNESHPPKYIEITYKEYVKLLLSGKICSKFRLDFEQSKAVYAS</sequence>
<comment type="similarity">
    <text evidence="1 5">Belongs to the iron/ascorbate-dependent oxidoreductase family.</text>
</comment>
<evidence type="ECO:0000313" key="8">
    <source>
        <dbReference type="Proteomes" id="UP000594261"/>
    </source>
</evidence>
<dbReference type="InterPro" id="IPR050295">
    <property type="entry name" value="Plant_2OG-oxidoreductases"/>
</dbReference>
<dbReference type="InterPro" id="IPR005123">
    <property type="entry name" value="Oxoglu/Fe-dep_dioxygenase_dom"/>
</dbReference>
<dbReference type="InParanoid" id="A0A7N2RD84"/>
<dbReference type="PANTHER" id="PTHR47991">
    <property type="entry name" value="OXOGLUTARATE/IRON-DEPENDENT DIOXYGENASE"/>
    <property type="match status" value="1"/>
</dbReference>
<proteinExistence type="inferred from homology"/>
<keyword evidence="2 5" id="KW-0479">Metal-binding</keyword>
<evidence type="ECO:0000256" key="2">
    <source>
        <dbReference type="ARBA" id="ARBA00022723"/>
    </source>
</evidence>
<evidence type="ECO:0000256" key="5">
    <source>
        <dbReference type="RuleBase" id="RU003682"/>
    </source>
</evidence>
<organism evidence="7 8">
    <name type="scientific">Quercus lobata</name>
    <name type="common">Valley oak</name>
    <dbReference type="NCBI Taxonomy" id="97700"/>
    <lineage>
        <taxon>Eukaryota</taxon>
        <taxon>Viridiplantae</taxon>
        <taxon>Streptophyta</taxon>
        <taxon>Embryophyta</taxon>
        <taxon>Tracheophyta</taxon>
        <taxon>Spermatophyta</taxon>
        <taxon>Magnoliopsida</taxon>
        <taxon>eudicotyledons</taxon>
        <taxon>Gunneridae</taxon>
        <taxon>Pentapetalae</taxon>
        <taxon>rosids</taxon>
        <taxon>fabids</taxon>
        <taxon>Fagales</taxon>
        <taxon>Fagaceae</taxon>
        <taxon>Quercus</taxon>
    </lineage>
</organism>
<evidence type="ECO:0000256" key="1">
    <source>
        <dbReference type="ARBA" id="ARBA00008056"/>
    </source>
</evidence>
<dbReference type="RefSeq" id="XP_030941662.1">
    <property type="nucleotide sequence ID" value="XM_031085802.1"/>
</dbReference>
<dbReference type="OrthoDB" id="288590at2759"/>
<dbReference type="InterPro" id="IPR044861">
    <property type="entry name" value="IPNS-like_FE2OG_OXY"/>
</dbReference>
<evidence type="ECO:0000313" key="7">
    <source>
        <dbReference type="EnsemblPlants" id="QL11p023272:mrna"/>
    </source>
</evidence>
<dbReference type="EnsemblPlants" id="QL11p023272:mrna">
    <property type="protein sequence ID" value="QL11p023272:mrna"/>
    <property type="gene ID" value="QL11p023272"/>
</dbReference>
<evidence type="ECO:0000259" key="6">
    <source>
        <dbReference type="PROSITE" id="PS51471"/>
    </source>
</evidence>
<dbReference type="GO" id="GO:0016491">
    <property type="term" value="F:oxidoreductase activity"/>
    <property type="evidence" value="ECO:0007669"/>
    <property type="project" value="UniProtKB-KW"/>
</dbReference>
<reference evidence="7 8" key="1">
    <citation type="journal article" date="2016" name="G3 (Bethesda)">
        <title>First Draft Assembly and Annotation of the Genome of a California Endemic Oak Quercus lobata Nee (Fagaceae).</title>
        <authorList>
            <person name="Sork V.L."/>
            <person name="Fitz-Gibbon S.T."/>
            <person name="Puiu D."/>
            <person name="Crepeau M."/>
            <person name="Gugger P.F."/>
            <person name="Sherman R."/>
            <person name="Stevens K."/>
            <person name="Langley C.H."/>
            <person name="Pellegrini M."/>
            <person name="Salzberg S.L."/>
        </authorList>
    </citation>
    <scope>NUCLEOTIDE SEQUENCE [LARGE SCALE GENOMIC DNA]</scope>
    <source>
        <strain evidence="7 8">cv. SW786</strain>
    </source>
</reference>
<dbReference type="Gramene" id="QL11p023272:mrna">
    <property type="protein sequence ID" value="QL11p023272:mrna"/>
    <property type="gene ID" value="QL11p023272"/>
</dbReference>
<reference evidence="7" key="2">
    <citation type="submission" date="2021-01" db="UniProtKB">
        <authorList>
            <consortium name="EnsemblPlants"/>
        </authorList>
    </citation>
    <scope>IDENTIFICATION</scope>
</reference>
<accession>A0A7N2RD84</accession>
<keyword evidence="8" id="KW-1185">Reference proteome</keyword>
<dbReference type="EMBL" id="LRBV02000011">
    <property type="status" value="NOT_ANNOTATED_CDS"/>
    <property type="molecule type" value="Genomic_DNA"/>
</dbReference>
<dbReference type="Gene3D" id="2.60.120.330">
    <property type="entry name" value="B-lactam Antibiotic, Isopenicillin N Synthase, Chain"/>
    <property type="match status" value="1"/>
</dbReference>
<dbReference type="Proteomes" id="UP000594261">
    <property type="component" value="Chromosome 11"/>
</dbReference>
<keyword evidence="3" id="KW-0847">Vitamin C</keyword>